<feature type="region of interest" description="Disordered" evidence="1">
    <location>
        <begin position="224"/>
        <end position="248"/>
    </location>
</feature>
<dbReference type="PANTHER" id="PTHR11232">
    <property type="entry name" value="PHOSPHOTYROSINE INTERACTION DOMAIN-CONTAINING FAMILY MEMBER"/>
    <property type="match status" value="1"/>
</dbReference>
<dbReference type="EMBL" id="GDHC01015006">
    <property type="protein sequence ID" value="JAQ03623.1"/>
    <property type="molecule type" value="Transcribed_RNA"/>
</dbReference>
<evidence type="ECO:0000313" key="4">
    <source>
        <dbReference type="EMBL" id="JAG58213.1"/>
    </source>
</evidence>
<dbReference type="InterPro" id="IPR011993">
    <property type="entry name" value="PH-like_dom_sf"/>
</dbReference>
<feature type="compositionally biased region" description="Acidic residues" evidence="1">
    <location>
        <begin position="437"/>
        <end position="448"/>
    </location>
</feature>
<dbReference type="Gene3D" id="2.30.29.30">
    <property type="entry name" value="Pleckstrin-homology domain (PH domain)/Phosphotyrosine-binding domain (PTB)"/>
    <property type="match status" value="1"/>
</dbReference>
<dbReference type="InterPro" id="IPR006020">
    <property type="entry name" value="PTB/PI_dom"/>
</dbReference>
<protein>
    <submittedName>
        <fullName evidence="3">Protein FAM43A</fullName>
    </submittedName>
</protein>
<dbReference type="SMART" id="SM00462">
    <property type="entry name" value="PTB"/>
    <property type="match status" value="1"/>
</dbReference>
<sequence>MEDPKDFKERALRRVKEGLGRLCRRRSVTITEYDPSFKVMYLGNVLTGWAKGEGCVEKPLLTLWNNYQGSAKPDVQMKMTITQSGLKAVTKEHGLTEYWSHRVTYCSAPAAYPRVFCWVYRHEGRRLKQELRCHAVLCNKEGTAKQMAQDLSFRLAQALIEFKRDKISKQNARLSLANAVYDNPSLPRRKILLSTGSQNYRPPLERSKSAPKLMSIEESVEEEEMDYANCGSTAGGPGGSGASNSKRRGFFRRSDTIGEIQVSANAGPRVRGFLRRANTVDEMGTDERDRLAEDPIMESAELRFGHQETATRPGGVPVQAYNHYLSYPGILEEDPFAVGIHVPGDFDSPPVSLQEKVEHNPRVSRMSWTAGDKDHKFLLEGLLPEPNASVLETSFTKVYPTDVRIDYMDQESTPSLQSISSGSESQRGGQRGFDMDSLSEEGDSDESGFVETTTADDKIRDLPSHQLVKPRLDPSKSASLQV</sequence>
<evidence type="ECO:0000259" key="2">
    <source>
        <dbReference type="SMART" id="SM00462"/>
    </source>
</evidence>
<dbReference type="AlphaFoldDB" id="A0A0A9ZG49"/>
<evidence type="ECO:0000313" key="6">
    <source>
        <dbReference type="EMBL" id="JAQ03623.1"/>
    </source>
</evidence>
<dbReference type="PANTHER" id="PTHR11232:SF2">
    <property type="entry name" value="FI05246P"/>
    <property type="match status" value="1"/>
</dbReference>
<feature type="domain" description="PID" evidence="2">
    <location>
        <begin position="32"/>
        <end position="168"/>
    </location>
</feature>
<dbReference type="Pfam" id="PF14719">
    <property type="entry name" value="PID_2"/>
    <property type="match status" value="1"/>
</dbReference>
<name>A0A0A9ZG49_LYGHE</name>
<reference evidence="5" key="4">
    <citation type="journal article" date="2016" name="Gigascience">
        <title>De novo construction of an expanded transcriptome assembly for the western tarnished plant bug, Lygus hesperus.</title>
        <authorList>
            <person name="Tassone E.E."/>
            <person name="Geib S.M."/>
            <person name="Hall B."/>
            <person name="Fabrick J.A."/>
            <person name="Brent C.S."/>
            <person name="Hull J.J."/>
        </authorList>
    </citation>
    <scope>NUCLEOTIDE SEQUENCE</scope>
</reference>
<feature type="region of interest" description="Disordered" evidence="1">
    <location>
        <begin position="193"/>
        <end position="212"/>
    </location>
</feature>
<organism evidence="3">
    <name type="scientific">Lygus hesperus</name>
    <name type="common">Western plant bug</name>
    <dbReference type="NCBI Taxonomy" id="30085"/>
    <lineage>
        <taxon>Eukaryota</taxon>
        <taxon>Metazoa</taxon>
        <taxon>Ecdysozoa</taxon>
        <taxon>Arthropoda</taxon>
        <taxon>Hexapoda</taxon>
        <taxon>Insecta</taxon>
        <taxon>Pterygota</taxon>
        <taxon>Neoptera</taxon>
        <taxon>Paraneoptera</taxon>
        <taxon>Hemiptera</taxon>
        <taxon>Heteroptera</taxon>
        <taxon>Panheteroptera</taxon>
        <taxon>Cimicomorpha</taxon>
        <taxon>Miridae</taxon>
        <taxon>Mirini</taxon>
        <taxon>Lygus</taxon>
    </lineage>
</organism>
<feature type="region of interest" description="Disordered" evidence="1">
    <location>
        <begin position="411"/>
        <end position="482"/>
    </location>
</feature>
<reference evidence="4" key="3">
    <citation type="submission" date="2014-09" db="EMBL/GenBank/DDBJ databases">
        <authorList>
            <person name="Magalhaes I.L.F."/>
            <person name="Oliveira U."/>
            <person name="Santos F.R."/>
            <person name="Vidigal T.H.D.A."/>
            <person name="Brescovit A.D."/>
            <person name="Santos A.J."/>
        </authorList>
    </citation>
    <scope>NUCLEOTIDE SEQUENCE</scope>
</reference>
<feature type="compositionally biased region" description="Low complexity" evidence="1">
    <location>
        <begin position="415"/>
        <end position="428"/>
    </location>
</feature>
<dbReference type="EMBL" id="GBHO01000593">
    <property type="protein sequence ID" value="JAG43011.1"/>
    <property type="molecule type" value="Transcribed_RNA"/>
</dbReference>
<dbReference type="InterPro" id="IPR033930">
    <property type="entry name" value="FAM43A/B_PTB"/>
</dbReference>
<evidence type="ECO:0000313" key="5">
    <source>
        <dbReference type="EMBL" id="JAP97950.1"/>
    </source>
</evidence>
<dbReference type="CDD" id="cd01214">
    <property type="entry name" value="PTB_FAM43A"/>
    <property type="match status" value="1"/>
</dbReference>
<evidence type="ECO:0000313" key="3">
    <source>
        <dbReference type="EMBL" id="JAG43011.1"/>
    </source>
</evidence>
<dbReference type="EMBL" id="GBRD01007608">
    <property type="protein sequence ID" value="JAG58213.1"/>
    <property type="molecule type" value="Transcribed_RNA"/>
</dbReference>
<reference evidence="3" key="1">
    <citation type="journal article" date="2014" name="PLoS ONE">
        <title>Transcriptome-Based Identification of ABC Transporters in the Western Tarnished Plant Bug Lygus hesperus.</title>
        <authorList>
            <person name="Hull J.J."/>
            <person name="Chaney K."/>
            <person name="Geib S.M."/>
            <person name="Fabrick J.A."/>
            <person name="Brent C.S."/>
            <person name="Walsh D."/>
            <person name="Lavine L.C."/>
        </authorList>
    </citation>
    <scope>NUCLEOTIDE SEQUENCE</scope>
</reference>
<dbReference type="EMBL" id="GDHC01020678">
    <property type="protein sequence ID" value="JAP97950.1"/>
    <property type="molecule type" value="Transcribed_RNA"/>
</dbReference>
<gene>
    <name evidence="3" type="primary">FAM43A</name>
    <name evidence="6" type="synonym">FAM43A_0</name>
    <name evidence="5" type="synonym">FAM43A_1</name>
    <name evidence="3" type="ORF">CM83_49897</name>
    <name evidence="6" type="ORF">g.58536</name>
    <name evidence="5" type="ORF">g.58538</name>
</gene>
<reference evidence="3" key="2">
    <citation type="submission" date="2014-07" db="EMBL/GenBank/DDBJ databases">
        <authorList>
            <person name="Hull J."/>
        </authorList>
    </citation>
    <scope>NUCLEOTIDE SEQUENCE</scope>
</reference>
<evidence type="ECO:0000256" key="1">
    <source>
        <dbReference type="SAM" id="MobiDB-lite"/>
    </source>
</evidence>
<dbReference type="InterPro" id="IPR051133">
    <property type="entry name" value="Adapter_Engulfment-Domain"/>
</dbReference>
<accession>A0A0A9ZG49</accession>
<dbReference type="SUPFAM" id="SSF50729">
    <property type="entry name" value="PH domain-like"/>
    <property type="match status" value="1"/>
</dbReference>
<proteinExistence type="predicted"/>